<dbReference type="SMART" id="SM00320">
    <property type="entry name" value="WD40"/>
    <property type="match status" value="5"/>
</dbReference>
<feature type="repeat" description="WD" evidence="5">
    <location>
        <begin position="257"/>
        <end position="291"/>
    </location>
</feature>
<sequence>MQANGCPQHNGATEIATTSQQNGTCASLTNGELDKPVPPKSMSQTDQDIVRLIVQHLRGLGLNQTAEQLISESGCMLEHPAAAKLRSHVMNGEWTKAELNLEELKTLIDSPQGISKMKFLLLEQKYLELLEDGREMDALHCLRHELTPLKFNTERVHVLSGYMMCCNPEDLRETAEWQGRGIESRTRLVEKLQSFLPPTVMLPPRRLLTLLNQAVEMQKDKCPYHNTKFDSNLDAVSLLIDHVCSREQFPSTTIQVLNEHCDEVWFCRFSPDGTKLATGSKDGSLIIWELDMVTYELTRMKSLDSHSYGVSYIAWSPDGTHIIACGPDDCSDLWLWNAETGDLRVKMSQSPEDSLTTAAWQPDGKKFVTGGTRGQFYQCDLDGNMMDSWEGVRVQCMACQNDGKSVLAADTHHRIRGYNFDELTDYNIIQEDHPVMSFTLNETGRLALLNVATQGVHLWDLKDRCLVRKFQGVTQGFYTIHSCFGGLNQDFIASGSEDHKVYIWHLRREVPIAVLEGHTRTVNCVHWNPKVPGIIASASDDGTVRIWGPIDKVKIGNGAESGRSTPV</sequence>
<dbReference type="InterPro" id="IPR019775">
    <property type="entry name" value="WD40_repeat_CS"/>
</dbReference>
<dbReference type="PANTHER" id="PTHR22838">
    <property type="entry name" value="WD REPEAT PROTEIN 26-RELATED"/>
    <property type="match status" value="1"/>
</dbReference>
<dbReference type="InterPro" id="IPR020472">
    <property type="entry name" value="WD40_PAC1"/>
</dbReference>
<keyword evidence="3 5" id="KW-0853">WD repeat</keyword>
<name>A0A210QCY3_MIZYE</name>
<dbReference type="PROSITE" id="PS50294">
    <property type="entry name" value="WD_REPEATS_REGION"/>
    <property type="match status" value="2"/>
</dbReference>
<feature type="compositionally biased region" description="Polar residues" evidence="6">
    <location>
        <begin position="1"/>
        <end position="30"/>
    </location>
</feature>
<dbReference type="OrthoDB" id="972532at2759"/>
<evidence type="ECO:0000256" key="6">
    <source>
        <dbReference type="SAM" id="MobiDB-lite"/>
    </source>
</evidence>
<evidence type="ECO:0000256" key="3">
    <source>
        <dbReference type="ARBA" id="ARBA00022574"/>
    </source>
</evidence>
<feature type="repeat" description="WD" evidence="5">
    <location>
        <begin position="515"/>
        <end position="547"/>
    </location>
</feature>
<gene>
    <name evidence="8" type="ORF">KP79_PYT10348</name>
</gene>
<dbReference type="PROSITE" id="PS00678">
    <property type="entry name" value="WD_REPEATS_1"/>
    <property type="match status" value="1"/>
</dbReference>
<dbReference type="GO" id="GO:0005737">
    <property type="term" value="C:cytoplasm"/>
    <property type="evidence" value="ECO:0007669"/>
    <property type="project" value="UniProtKB-SubCell"/>
</dbReference>
<comment type="subcellular location">
    <subcellularLocation>
        <location evidence="1">Cytoplasm</location>
    </subcellularLocation>
</comment>
<keyword evidence="2" id="KW-0963">Cytoplasm</keyword>
<dbReference type="CDD" id="cd00200">
    <property type="entry name" value="WD40"/>
    <property type="match status" value="1"/>
</dbReference>
<dbReference type="InterPro" id="IPR006594">
    <property type="entry name" value="LisH"/>
</dbReference>
<evidence type="ECO:0000256" key="1">
    <source>
        <dbReference type="ARBA" id="ARBA00004496"/>
    </source>
</evidence>
<evidence type="ECO:0000313" key="8">
    <source>
        <dbReference type="EMBL" id="OWF46588.1"/>
    </source>
</evidence>
<dbReference type="SMART" id="SM00668">
    <property type="entry name" value="CTLH"/>
    <property type="match status" value="1"/>
</dbReference>
<keyword evidence="9" id="KW-1185">Reference proteome</keyword>
<evidence type="ECO:0000313" key="9">
    <source>
        <dbReference type="Proteomes" id="UP000242188"/>
    </source>
</evidence>
<dbReference type="InterPro" id="IPR006595">
    <property type="entry name" value="CTLH_C"/>
</dbReference>
<dbReference type="AlphaFoldDB" id="A0A210QCY3"/>
<dbReference type="InterPro" id="IPR001680">
    <property type="entry name" value="WD40_rpt"/>
</dbReference>
<dbReference type="Proteomes" id="UP000242188">
    <property type="component" value="Unassembled WGS sequence"/>
</dbReference>
<dbReference type="InterPro" id="IPR015943">
    <property type="entry name" value="WD40/YVTN_repeat-like_dom_sf"/>
</dbReference>
<evidence type="ECO:0000256" key="4">
    <source>
        <dbReference type="ARBA" id="ARBA00022737"/>
    </source>
</evidence>
<evidence type="ECO:0000259" key="7">
    <source>
        <dbReference type="PROSITE" id="PS50897"/>
    </source>
</evidence>
<dbReference type="InterPro" id="IPR051350">
    <property type="entry name" value="WD_repeat-ST_regulator"/>
</dbReference>
<dbReference type="Pfam" id="PF00400">
    <property type="entry name" value="WD40"/>
    <property type="match status" value="4"/>
</dbReference>
<comment type="caution">
    <text evidence="8">The sequence shown here is derived from an EMBL/GenBank/DDBJ whole genome shotgun (WGS) entry which is preliminary data.</text>
</comment>
<dbReference type="PROSITE" id="PS50897">
    <property type="entry name" value="CTLH"/>
    <property type="match status" value="1"/>
</dbReference>
<dbReference type="FunFam" id="2.130.10.10:FF:000087">
    <property type="entry name" value="WD repeat-containing protein 26 homolog"/>
    <property type="match status" value="1"/>
</dbReference>
<dbReference type="EMBL" id="NEDP02004132">
    <property type="protein sequence ID" value="OWF46588.1"/>
    <property type="molecule type" value="Genomic_DNA"/>
</dbReference>
<dbReference type="SUPFAM" id="SSF50978">
    <property type="entry name" value="WD40 repeat-like"/>
    <property type="match status" value="1"/>
</dbReference>
<evidence type="ECO:0000256" key="2">
    <source>
        <dbReference type="ARBA" id="ARBA00022490"/>
    </source>
</evidence>
<feature type="domain" description="CTLH" evidence="7">
    <location>
        <begin position="78"/>
        <end position="137"/>
    </location>
</feature>
<dbReference type="STRING" id="6573.A0A210QCY3"/>
<evidence type="ECO:0000256" key="5">
    <source>
        <dbReference type="PROSITE-ProRule" id="PRU00221"/>
    </source>
</evidence>
<proteinExistence type="predicted"/>
<feature type="region of interest" description="Disordered" evidence="6">
    <location>
        <begin position="1"/>
        <end position="42"/>
    </location>
</feature>
<keyword evidence="4" id="KW-0677">Repeat</keyword>
<dbReference type="PROSITE" id="PS50896">
    <property type="entry name" value="LISH"/>
    <property type="match status" value="1"/>
</dbReference>
<protein>
    <submittedName>
        <fullName evidence="8">WD repeat-containing protein 26</fullName>
    </submittedName>
</protein>
<dbReference type="PROSITE" id="PS50082">
    <property type="entry name" value="WD_REPEATS_2"/>
    <property type="match status" value="3"/>
</dbReference>
<accession>A0A210QCY3</accession>
<dbReference type="GO" id="GO:0034657">
    <property type="term" value="C:GID complex"/>
    <property type="evidence" value="ECO:0007669"/>
    <property type="project" value="TreeGrafter"/>
</dbReference>
<dbReference type="GO" id="GO:0043161">
    <property type="term" value="P:proteasome-mediated ubiquitin-dependent protein catabolic process"/>
    <property type="evidence" value="ECO:0007669"/>
    <property type="project" value="TreeGrafter"/>
</dbReference>
<dbReference type="PANTHER" id="PTHR22838:SF0">
    <property type="entry name" value="WD REPEAT-CONTAINING PROTEIN 26"/>
    <property type="match status" value="1"/>
</dbReference>
<dbReference type="InterPro" id="IPR036322">
    <property type="entry name" value="WD40_repeat_dom_sf"/>
</dbReference>
<dbReference type="Gene3D" id="2.130.10.10">
    <property type="entry name" value="YVTN repeat-like/Quinoprotein amine dehydrogenase"/>
    <property type="match status" value="2"/>
</dbReference>
<feature type="repeat" description="WD" evidence="5">
    <location>
        <begin position="303"/>
        <end position="334"/>
    </location>
</feature>
<dbReference type="Pfam" id="PF23627">
    <property type="entry name" value="LisH_WDR26"/>
    <property type="match status" value="1"/>
</dbReference>
<organism evidence="8 9">
    <name type="scientific">Mizuhopecten yessoensis</name>
    <name type="common">Japanese scallop</name>
    <name type="synonym">Patinopecten yessoensis</name>
    <dbReference type="NCBI Taxonomy" id="6573"/>
    <lineage>
        <taxon>Eukaryota</taxon>
        <taxon>Metazoa</taxon>
        <taxon>Spiralia</taxon>
        <taxon>Lophotrochozoa</taxon>
        <taxon>Mollusca</taxon>
        <taxon>Bivalvia</taxon>
        <taxon>Autobranchia</taxon>
        <taxon>Pteriomorphia</taxon>
        <taxon>Pectinida</taxon>
        <taxon>Pectinoidea</taxon>
        <taxon>Pectinidae</taxon>
        <taxon>Mizuhopecten</taxon>
    </lineage>
</organism>
<dbReference type="PRINTS" id="PR00320">
    <property type="entry name" value="GPROTEINBRPT"/>
</dbReference>
<reference evidence="8 9" key="1">
    <citation type="journal article" date="2017" name="Nat. Ecol. Evol.">
        <title>Scallop genome provides insights into evolution of bilaterian karyotype and development.</title>
        <authorList>
            <person name="Wang S."/>
            <person name="Zhang J."/>
            <person name="Jiao W."/>
            <person name="Li J."/>
            <person name="Xun X."/>
            <person name="Sun Y."/>
            <person name="Guo X."/>
            <person name="Huan P."/>
            <person name="Dong B."/>
            <person name="Zhang L."/>
            <person name="Hu X."/>
            <person name="Sun X."/>
            <person name="Wang J."/>
            <person name="Zhao C."/>
            <person name="Wang Y."/>
            <person name="Wang D."/>
            <person name="Huang X."/>
            <person name="Wang R."/>
            <person name="Lv J."/>
            <person name="Li Y."/>
            <person name="Zhang Z."/>
            <person name="Liu B."/>
            <person name="Lu W."/>
            <person name="Hui Y."/>
            <person name="Liang J."/>
            <person name="Zhou Z."/>
            <person name="Hou R."/>
            <person name="Li X."/>
            <person name="Liu Y."/>
            <person name="Li H."/>
            <person name="Ning X."/>
            <person name="Lin Y."/>
            <person name="Zhao L."/>
            <person name="Xing Q."/>
            <person name="Dou J."/>
            <person name="Li Y."/>
            <person name="Mao J."/>
            <person name="Guo H."/>
            <person name="Dou H."/>
            <person name="Li T."/>
            <person name="Mu C."/>
            <person name="Jiang W."/>
            <person name="Fu Q."/>
            <person name="Fu X."/>
            <person name="Miao Y."/>
            <person name="Liu J."/>
            <person name="Yu Q."/>
            <person name="Li R."/>
            <person name="Liao H."/>
            <person name="Li X."/>
            <person name="Kong Y."/>
            <person name="Jiang Z."/>
            <person name="Chourrout D."/>
            <person name="Li R."/>
            <person name="Bao Z."/>
        </authorList>
    </citation>
    <scope>NUCLEOTIDE SEQUENCE [LARGE SCALE GENOMIC DNA]</scope>
    <source>
        <strain evidence="8 9">PY_sf001</strain>
    </source>
</reference>